<evidence type="ECO:0000313" key="4">
    <source>
        <dbReference type="Proteomes" id="UP001157910"/>
    </source>
</evidence>
<dbReference type="EMBL" id="FXUI01000015">
    <property type="protein sequence ID" value="SMP80860.1"/>
    <property type="molecule type" value="Genomic_DNA"/>
</dbReference>
<dbReference type="PANTHER" id="PTHR34846">
    <property type="entry name" value="4-CARBOXYMUCONOLACTONE DECARBOXYLASE FAMILY PROTEIN (AFU_ORTHOLOGUE AFUA_6G11590)"/>
    <property type="match status" value="1"/>
</dbReference>
<protein>
    <submittedName>
        <fullName evidence="3">Carboxymuconolactone decarboxylase family protein</fullName>
    </submittedName>
</protein>
<keyword evidence="4" id="KW-1185">Reference proteome</keyword>
<comment type="caution">
    <text evidence="3">The sequence shown here is derived from an EMBL/GenBank/DDBJ whole genome shotgun (WGS) entry which is preliminary data.</text>
</comment>
<dbReference type="InterPro" id="IPR029032">
    <property type="entry name" value="AhpD-like"/>
</dbReference>
<feature type="region of interest" description="Disordered" evidence="1">
    <location>
        <begin position="1"/>
        <end position="26"/>
    </location>
</feature>
<dbReference type="InterPro" id="IPR003779">
    <property type="entry name" value="CMD-like"/>
</dbReference>
<feature type="domain" description="Carboxymuconolactone decarboxylase-like" evidence="2">
    <location>
        <begin position="55"/>
        <end position="134"/>
    </location>
</feature>
<sequence length="181" mass="20211">MIPSEENENVSSVRVTPWQDGDPAPNELVEGIKARRPNGELIGIDRVLLRSFPLATGWNGLLGRVRAEFDLKLEYRELIMCRVAVLNRAEFEWGVHKPAYLAAGGTEEKCEALRADGIDPLFDEPERALLDLTDQSTRTVEVDERTIDRLKSLFGEQQTVEAVATVAAYNMVSRFLVALAI</sequence>
<proteinExistence type="predicted"/>
<dbReference type="SUPFAM" id="SSF69118">
    <property type="entry name" value="AhpD-like"/>
    <property type="match status" value="1"/>
</dbReference>
<dbReference type="Proteomes" id="UP001157910">
    <property type="component" value="Unassembled WGS sequence"/>
</dbReference>
<evidence type="ECO:0000256" key="1">
    <source>
        <dbReference type="SAM" id="MobiDB-lite"/>
    </source>
</evidence>
<dbReference type="PANTHER" id="PTHR34846:SF11">
    <property type="entry name" value="4-CARBOXYMUCONOLACTONE DECARBOXYLASE FAMILY PROTEIN (AFU_ORTHOLOGUE AFUA_6G11590)"/>
    <property type="match status" value="1"/>
</dbReference>
<dbReference type="Pfam" id="PF02627">
    <property type="entry name" value="CMD"/>
    <property type="match status" value="1"/>
</dbReference>
<reference evidence="3 4" key="1">
    <citation type="submission" date="2017-05" db="EMBL/GenBank/DDBJ databases">
        <authorList>
            <person name="Varghese N."/>
            <person name="Submissions S."/>
        </authorList>
    </citation>
    <scope>NUCLEOTIDE SEQUENCE [LARGE SCALE GENOMIC DNA]</scope>
    <source>
        <strain evidence="3 4">SM16</strain>
    </source>
</reference>
<gene>
    <name evidence="3" type="ORF">SAMN06296065_11565</name>
</gene>
<evidence type="ECO:0000313" key="3">
    <source>
        <dbReference type="EMBL" id="SMP80860.1"/>
    </source>
</evidence>
<organism evidence="3 4">
    <name type="scientific">Novosphingobium panipatense</name>
    <dbReference type="NCBI Taxonomy" id="428991"/>
    <lineage>
        <taxon>Bacteria</taxon>
        <taxon>Pseudomonadati</taxon>
        <taxon>Pseudomonadota</taxon>
        <taxon>Alphaproteobacteria</taxon>
        <taxon>Sphingomonadales</taxon>
        <taxon>Sphingomonadaceae</taxon>
        <taxon>Novosphingobium</taxon>
    </lineage>
</organism>
<dbReference type="Gene3D" id="1.20.1290.10">
    <property type="entry name" value="AhpD-like"/>
    <property type="match status" value="1"/>
</dbReference>
<accession>A0ABY1QU35</accession>
<name>A0ABY1QU35_9SPHN</name>
<evidence type="ECO:0000259" key="2">
    <source>
        <dbReference type="Pfam" id="PF02627"/>
    </source>
</evidence>